<evidence type="ECO:0000313" key="2">
    <source>
        <dbReference type="Proteomes" id="UP000018031"/>
    </source>
</evidence>
<comment type="caution">
    <text evidence="1">The sequence shown here is derived from an EMBL/GenBank/DDBJ whole genome shotgun (WGS) entry which is preliminary data.</text>
</comment>
<dbReference type="Proteomes" id="UP000018031">
    <property type="component" value="Unassembled WGS sequence"/>
</dbReference>
<reference evidence="2" key="1">
    <citation type="journal article" date="2013" name="Genome">
        <title>Draft Genome Sequences of Porphyromonas crevioricanis JCM 15906T and Porphyromonas cansulci JCM 13913T Isolated from a Canine Oral Cavity.</title>
        <authorList>
            <person name="Sakamoto M."/>
            <person name="Tanaka N."/>
            <person name="Shiwa Y."/>
            <person name="Yoshikawa H."/>
            <person name="Ohkuma M."/>
        </authorList>
    </citation>
    <scope>NUCLEOTIDE SEQUENCE [LARGE SCALE GENOMIC DNA]</scope>
    <source>
        <strain evidence="2">JCM 15906</strain>
    </source>
</reference>
<protein>
    <submittedName>
        <fullName evidence="1">Uncharacterized protein</fullName>
    </submittedName>
</protein>
<organism evidence="1 2">
    <name type="scientific">Porphyromonas crevioricanis JCM 15906</name>
    <dbReference type="NCBI Taxonomy" id="1305617"/>
    <lineage>
        <taxon>Bacteria</taxon>
        <taxon>Pseudomonadati</taxon>
        <taxon>Bacteroidota</taxon>
        <taxon>Bacteroidia</taxon>
        <taxon>Bacteroidales</taxon>
        <taxon>Porphyromonadaceae</taxon>
        <taxon>Porphyromonas</taxon>
    </lineage>
</organism>
<accession>T1CPN4</accession>
<proteinExistence type="predicted"/>
<dbReference type="AlphaFoldDB" id="T1CPN4"/>
<dbReference type="EMBL" id="BAOU01000041">
    <property type="protein sequence ID" value="GAD05797.1"/>
    <property type="molecule type" value="Genomic_DNA"/>
</dbReference>
<reference evidence="1 2" key="2">
    <citation type="journal article" date="2013" name="Genome Announc.">
        <title>Draft Genome Sequences of Porphyromonas crevioricanis JCM 15906T and Porphyromonas cansulci JCM 13913T Isolated from a Canine Oral Cavity.</title>
        <authorList>
            <person name="Sakamoto M."/>
            <person name="Tanaka N."/>
            <person name="Shiwa Y."/>
            <person name="Yoshikawa H."/>
            <person name="Ohkuma M."/>
        </authorList>
    </citation>
    <scope>NUCLEOTIDE SEQUENCE [LARGE SCALE GENOMIC DNA]</scope>
    <source>
        <strain evidence="1 2">JCM 15906</strain>
    </source>
</reference>
<name>T1CPN4_9PORP</name>
<sequence length="49" mass="5651">MRTGLPRFYGKSSWGRCREIQGYPKEEWRIAAHGDKSKVKDNAIETSLP</sequence>
<gene>
    <name evidence="1" type="ORF">PORCRE_1505</name>
</gene>
<evidence type="ECO:0000313" key="1">
    <source>
        <dbReference type="EMBL" id="GAD05797.1"/>
    </source>
</evidence>